<dbReference type="Proteomes" id="UP000663887">
    <property type="component" value="Unassembled WGS sequence"/>
</dbReference>
<dbReference type="SUPFAM" id="SSF50998">
    <property type="entry name" value="Quinoprotein alcohol dehydrogenase-like"/>
    <property type="match status" value="1"/>
</dbReference>
<dbReference type="Gene3D" id="3.30.200.20">
    <property type="entry name" value="Phosphorylase Kinase, domain 1"/>
    <property type="match status" value="1"/>
</dbReference>
<dbReference type="InterPro" id="IPR008271">
    <property type="entry name" value="Ser/Thr_kinase_AS"/>
</dbReference>
<proteinExistence type="predicted"/>
<dbReference type="InterPro" id="IPR011047">
    <property type="entry name" value="Quinoprotein_ADH-like_sf"/>
</dbReference>
<dbReference type="Gene3D" id="1.10.510.10">
    <property type="entry name" value="Transferase(Phosphotransferase) domain 1"/>
    <property type="match status" value="1"/>
</dbReference>
<feature type="region of interest" description="Disordered" evidence="6">
    <location>
        <begin position="1"/>
        <end position="61"/>
    </location>
</feature>
<dbReference type="PANTHER" id="PTHR21637">
    <property type="entry name" value="BTB/POZ DOMAIN-CONTAINING PROTEIN 10-RELATED"/>
    <property type="match status" value="1"/>
</dbReference>
<feature type="compositionally biased region" description="Polar residues" evidence="6">
    <location>
        <begin position="119"/>
        <end position="132"/>
    </location>
</feature>
<dbReference type="SMART" id="SM00220">
    <property type="entry name" value="S_TKc"/>
    <property type="match status" value="1"/>
</dbReference>
<dbReference type="GO" id="GO:0042327">
    <property type="term" value="P:positive regulation of phosphorylation"/>
    <property type="evidence" value="ECO:0007669"/>
    <property type="project" value="TreeGrafter"/>
</dbReference>
<organism evidence="8 9">
    <name type="scientific">Rotaria magnacalcarata</name>
    <dbReference type="NCBI Taxonomy" id="392030"/>
    <lineage>
        <taxon>Eukaryota</taxon>
        <taxon>Metazoa</taxon>
        <taxon>Spiralia</taxon>
        <taxon>Gnathifera</taxon>
        <taxon>Rotifera</taxon>
        <taxon>Eurotatoria</taxon>
        <taxon>Bdelloidea</taxon>
        <taxon>Philodinida</taxon>
        <taxon>Philodinidae</taxon>
        <taxon>Rotaria</taxon>
    </lineage>
</organism>
<feature type="compositionally biased region" description="Polar residues" evidence="6">
    <location>
        <begin position="34"/>
        <end position="46"/>
    </location>
</feature>
<evidence type="ECO:0000256" key="1">
    <source>
        <dbReference type="ARBA" id="ARBA00004496"/>
    </source>
</evidence>
<keyword evidence="4 5" id="KW-0067">ATP-binding</keyword>
<dbReference type="GO" id="GO:0004672">
    <property type="term" value="F:protein kinase activity"/>
    <property type="evidence" value="ECO:0007669"/>
    <property type="project" value="InterPro"/>
</dbReference>
<evidence type="ECO:0000256" key="4">
    <source>
        <dbReference type="ARBA" id="ARBA00022840"/>
    </source>
</evidence>
<dbReference type="EMBL" id="CAJNRG010016697">
    <property type="protein sequence ID" value="CAF2206536.1"/>
    <property type="molecule type" value="Genomic_DNA"/>
</dbReference>
<keyword evidence="2" id="KW-0963">Cytoplasm</keyword>
<dbReference type="Pfam" id="PF00069">
    <property type="entry name" value="Pkinase"/>
    <property type="match status" value="2"/>
</dbReference>
<dbReference type="PANTHER" id="PTHR21637:SF0">
    <property type="entry name" value="AT10158P"/>
    <property type="match status" value="1"/>
</dbReference>
<evidence type="ECO:0000256" key="3">
    <source>
        <dbReference type="ARBA" id="ARBA00022741"/>
    </source>
</evidence>
<dbReference type="InterPro" id="IPR011009">
    <property type="entry name" value="Kinase-like_dom_sf"/>
</dbReference>
<keyword evidence="3 5" id="KW-0547">Nucleotide-binding</keyword>
<dbReference type="PROSITE" id="PS00107">
    <property type="entry name" value="PROTEIN_KINASE_ATP"/>
    <property type="match status" value="1"/>
</dbReference>
<evidence type="ECO:0000256" key="6">
    <source>
        <dbReference type="SAM" id="MobiDB-lite"/>
    </source>
</evidence>
<feature type="domain" description="Protein kinase" evidence="7">
    <location>
        <begin position="954"/>
        <end position="1308"/>
    </location>
</feature>
<feature type="compositionally biased region" description="Basic and acidic residues" evidence="6">
    <location>
        <begin position="21"/>
        <end position="33"/>
    </location>
</feature>
<dbReference type="Gene3D" id="3.30.710.10">
    <property type="entry name" value="Potassium Channel Kv1.1, Chain A"/>
    <property type="match status" value="1"/>
</dbReference>
<dbReference type="SUPFAM" id="SSF56112">
    <property type="entry name" value="Protein kinase-like (PK-like)"/>
    <property type="match status" value="1"/>
</dbReference>
<dbReference type="PROSITE" id="PS50011">
    <property type="entry name" value="PROTEIN_KINASE_DOM"/>
    <property type="match status" value="1"/>
</dbReference>
<evidence type="ECO:0000259" key="7">
    <source>
        <dbReference type="PROSITE" id="PS50011"/>
    </source>
</evidence>
<dbReference type="InterPro" id="IPR000210">
    <property type="entry name" value="BTB/POZ_dom"/>
</dbReference>
<dbReference type="InterPro" id="IPR017441">
    <property type="entry name" value="Protein_kinase_ATP_BS"/>
</dbReference>
<comment type="subcellular location">
    <subcellularLocation>
        <location evidence="1">Cytoplasm</location>
    </subcellularLocation>
</comment>
<accession>A0A816ZEK7</accession>
<feature type="region of interest" description="Disordered" evidence="6">
    <location>
        <begin position="83"/>
        <end position="133"/>
    </location>
</feature>
<name>A0A816ZEK7_9BILA</name>
<reference evidence="8" key="1">
    <citation type="submission" date="2021-02" db="EMBL/GenBank/DDBJ databases">
        <authorList>
            <person name="Nowell W R."/>
        </authorList>
    </citation>
    <scope>NUCLEOTIDE SEQUENCE</scope>
</reference>
<dbReference type="GO" id="GO:0005737">
    <property type="term" value="C:cytoplasm"/>
    <property type="evidence" value="ECO:0007669"/>
    <property type="project" value="UniProtKB-SubCell"/>
</dbReference>
<dbReference type="InterPro" id="IPR039885">
    <property type="entry name" value="BTBD10/KCTD20_BTB/POZ"/>
</dbReference>
<dbReference type="GO" id="GO:0005524">
    <property type="term" value="F:ATP binding"/>
    <property type="evidence" value="ECO:0007669"/>
    <property type="project" value="UniProtKB-UniRule"/>
</dbReference>
<dbReference type="SUPFAM" id="SSF54695">
    <property type="entry name" value="POZ domain"/>
    <property type="match status" value="1"/>
</dbReference>
<dbReference type="InterPro" id="IPR000719">
    <property type="entry name" value="Prot_kinase_dom"/>
</dbReference>
<feature type="compositionally biased region" description="Basic residues" evidence="6">
    <location>
        <begin position="47"/>
        <end position="57"/>
    </location>
</feature>
<gene>
    <name evidence="8" type="ORF">XDN619_LOCUS33065</name>
</gene>
<evidence type="ECO:0000313" key="9">
    <source>
        <dbReference type="Proteomes" id="UP000663887"/>
    </source>
</evidence>
<feature type="binding site" evidence="5">
    <location>
        <position position="983"/>
    </location>
    <ligand>
        <name>ATP</name>
        <dbReference type="ChEBI" id="CHEBI:30616"/>
    </ligand>
</feature>
<dbReference type="CDD" id="cd18318">
    <property type="entry name" value="BTB_POZ_KCTD20-like"/>
    <property type="match status" value="1"/>
</dbReference>
<dbReference type="InterPro" id="IPR011333">
    <property type="entry name" value="SKP1/BTB/POZ_sf"/>
</dbReference>
<evidence type="ECO:0000313" key="8">
    <source>
        <dbReference type="EMBL" id="CAF2206536.1"/>
    </source>
</evidence>
<dbReference type="Pfam" id="PF16017">
    <property type="entry name" value="BTB_3"/>
    <property type="match status" value="1"/>
</dbReference>
<evidence type="ECO:0000256" key="5">
    <source>
        <dbReference type="PROSITE-ProRule" id="PRU10141"/>
    </source>
</evidence>
<dbReference type="InterPro" id="IPR039886">
    <property type="entry name" value="BTBD10/KCTD20"/>
</dbReference>
<evidence type="ECO:0000256" key="2">
    <source>
        <dbReference type="ARBA" id="ARBA00022490"/>
    </source>
</evidence>
<dbReference type="SMART" id="SM00225">
    <property type="entry name" value="BTB"/>
    <property type="match status" value="1"/>
</dbReference>
<sequence>MATSNKKSSASHDASTDTDDDIRYDSDSPKDEANNTNDISSSTNLSSKHRGTKRLSNKMKPCLVHRTSTSDEELQNHLIARINEQPTHGILKVPSGSTSPELQIPEHPAKPHKLRARSKSVSPTLHDSSSVTIGAPNNHHYHSRSRHKAVQSFNVPVDVRHNEENRPSPNRTIINKKNQEQTIVSTAAHNSDRVTLVVDETRFVIDPQLFRAHTNTMLGRMFSSSWETSLIPNQRGEYEIANGISATIFRALLDFYSIGTIRCPPSVSIQDLREACDYFLIPFDQLTIQCQDLCGLLHELSNNGAKKQFEIFLEKNIFPVLVESAQRGDRECQIVILCDDDLIEWDDDYPPQLGQEEDKAQIIRSTSMYRFFKYIENREVAKLVLKDRGLKKIRMGIEGYPTHKEKVRCRPRARPEAIYSYIQRPFIRMSWEKEEAKSRHVDFQCVRSRSVNSLFDSNDDNSNNGLLLPFLEAAQNQMIPPPPSPRELFPALPSFSSSGINYNRQQNENLDKTIALFDPHDIQPASSFSSKKNFNHVIYVISLDGKITAIDVRRKGHQVWIADMGSPLVDSTISKIEILRDSKSTRLVPSLVGGLYRLYDDNENMEPLPFDAESLLNTSFQIQDELVMTGGKSVDTIGLDLQTGKTIYSFAKDDGTPTASDSSTCSASMLIIKRIKQTVRARCMRSGNEKWNFSVSNHELIQIYVPSSDKILEQTDNHSEQPIHFEYQLQTGLVLAFDSNNNLLWTSPINKPIAAVWELKNGQLKEKSLLQTKLSHRLAFMGKFNSMPYLIISARTQRQLIHNARKTNDVSSANIKRSVLSFVHKTNIQHRLSIDYELSKANNKHSTNDHNYPLAIRQDQSWDPIGYLALSNPHESTVDVNIKSTGILSTNILIVSSVCLCTLIAMLIWFSKRKQVDIQHQESVISENKAILFEHELSQPSLTSSFQSRYTLEYEHVRFLGRGGFGVVFESINKLDQRRVAIKRVSLKKSSSKERALKEIRCLAVLNHRNLIQYYYAWHECPPSEWQEEKDSNFMATNNELTKDSLSLFSSSIQLQKRKSPSLSYISPLIDFTFERSLNQSQIRDESNSSLFEHSQDNHDQIVRNRSESSSEQSTSDCPITYFYFVMELCQTESLRNRLMKQTINQSEAWLIFDEIINGIEYIHLQKLIHRDLKPSNILFSMDNIVKIGDFGLVSAFGEEKIDQTENNELGGTILYMSPEQLNRQSYNQKVDIYAVGIILFELLYPFSTQMERIRTLKNIRLQAPVFPNDFKCNQLICRLIRWLLAHSPHERPKACELRQDISYQNILRNENLSC</sequence>
<dbReference type="InterPro" id="IPR015943">
    <property type="entry name" value="WD40/YVTN_repeat-like_dom_sf"/>
</dbReference>
<comment type="caution">
    <text evidence="8">The sequence shown here is derived from an EMBL/GenBank/DDBJ whole genome shotgun (WGS) entry which is preliminary data.</text>
</comment>
<dbReference type="PROSITE" id="PS00108">
    <property type="entry name" value="PROTEIN_KINASE_ST"/>
    <property type="match status" value="1"/>
</dbReference>
<dbReference type="CDD" id="cd13996">
    <property type="entry name" value="STKc_EIF2AK"/>
    <property type="match status" value="1"/>
</dbReference>
<protein>
    <recommendedName>
        <fullName evidence="7">Protein kinase domain-containing protein</fullName>
    </recommendedName>
</protein>
<dbReference type="Gene3D" id="2.130.10.10">
    <property type="entry name" value="YVTN repeat-like/Quinoprotein amine dehydrogenase"/>
    <property type="match status" value="1"/>
</dbReference>